<accession>A0AAV7TE92</accession>
<evidence type="ECO:0000313" key="1">
    <source>
        <dbReference type="EMBL" id="KAJ1174416.1"/>
    </source>
</evidence>
<comment type="caution">
    <text evidence="1">The sequence shown here is derived from an EMBL/GenBank/DDBJ whole genome shotgun (WGS) entry which is preliminary data.</text>
</comment>
<sequence>MTDSAWTVSSRRSRRWVADWRGGQCYGHIDSGNEIHTPGHCRLPVLIDGTRTAGDNGGSPRCFLLGSGPGTPVSSQQDRSWRDNVRFREFPETNEGRDIHSFLREMMPKLTGITFDLPLEFQRAHRLGPKRPDAATPDRS</sequence>
<keyword evidence="2" id="KW-1185">Reference proteome</keyword>
<gene>
    <name evidence="1" type="ORF">NDU88_006238</name>
</gene>
<organism evidence="1 2">
    <name type="scientific">Pleurodeles waltl</name>
    <name type="common">Iberian ribbed newt</name>
    <dbReference type="NCBI Taxonomy" id="8319"/>
    <lineage>
        <taxon>Eukaryota</taxon>
        <taxon>Metazoa</taxon>
        <taxon>Chordata</taxon>
        <taxon>Craniata</taxon>
        <taxon>Vertebrata</taxon>
        <taxon>Euteleostomi</taxon>
        <taxon>Amphibia</taxon>
        <taxon>Batrachia</taxon>
        <taxon>Caudata</taxon>
        <taxon>Salamandroidea</taxon>
        <taxon>Salamandridae</taxon>
        <taxon>Pleurodelinae</taxon>
        <taxon>Pleurodeles</taxon>
    </lineage>
</organism>
<evidence type="ECO:0000313" key="2">
    <source>
        <dbReference type="Proteomes" id="UP001066276"/>
    </source>
</evidence>
<name>A0AAV7TE92_PLEWA</name>
<protein>
    <submittedName>
        <fullName evidence="1">Uncharacterized protein</fullName>
    </submittedName>
</protein>
<dbReference type="Gene3D" id="3.30.70.1820">
    <property type="entry name" value="L1 transposable element, RRM domain"/>
    <property type="match status" value="1"/>
</dbReference>
<dbReference type="Proteomes" id="UP001066276">
    <property type="component" value="Chromosome 4_1"/>
</dbReference>
<dbReference type="EMBL" id="JANPWB010000007">
    <property type="protein sequence ID" value="KAJ1174416.1"/>
    <property type="molecule type" value="Genomic_DNA"/>
</dbReference>
<reference evidence="1" key="1">
    <citation type="journal article" date="2022" name="bioRxiv">
        <title>Sequencing and chromosome-scale assembly of the giantPleurodeles waltlgenome.</title>
        <authorList>
            <person name="Brown T."/>
            <person name="Elewa A."/>
            <person name="Iarovenko S."/>
            <person name="Subramanian E."/>
            <person name="Araus A.J."/>
            <person name="Petzold A."/>
            <person name="Susuki M."/>
            <person name="Suzuki K.-i.T."/>
            <person name="Hayashi T."/>
            <person name="Toyoda A."/>
            <person name="Oliveira C."/>
            <person name="Osipova E."/>
            <person name="Leigh N.D."/>
            <person name="Simon A."/>
            <person name="Yun M.H."/>
        </authorList>
    </citation>
    <scope>NUCLEOTIDE SEQUENCE</scope>
    <source>
        <strain evidence="1">20211129_DDA</strain>
        <tissue evidence="1">Liver</tissue>
    </source>
</reference>
<dbReference type="AlphaFoldDB" id="A0AAV7TE92"/>
<proteinExistence type="predicted"/>